<name>A0ABM8G1X4_9CELL</name>
<evidence type="ECO:0000313" key="3">
    <source>
        <dbReference type="Proteomes" id="UP001321475"/>
    </source>
</evidence>
<dbReference type="Proteomes" id="UP001321475">
    <property type="component" value="Chromosome"/>
</dbReference>
<proteinExistence type="predicted"/>
<reference evidence="3" key="1">
    <citation type="journal article" date="2019" name="Int. J. Syst. Evol. Microbiol.">
        <title>The Global Catalogue of Microorganisms (GCM) 10K type strain sequencing project: providing services to taxonomists for standard genome sequencing and annotation.</title>
        <authorList>
            <consortium name="The Broad Institute Genomics Platform"/>
            <consortium name="The Broad Institute Genome Sequencing Center for Infectious Disease"/>
            <person name="Wu L."/>
            <person name="Ma J."/>
        </authorList>
    </citation>
    <scope>NUCLEOTIDE SEQUENCE [LARGE SCALE GENOMIC DNA]</scope>
    <source>
        <strain evidence="3">NBRC 108565</strain>
    </source>
</reference>
<keyword evidence="3" id="KW-1185">Reference proteome</keyword>
<protein>
    <recommendedName>
        <fullName evidence="4">Protein kinase domain-containing protein</fullName>
    </recommendedName>
</protein>
<accession>A0ABM8G1X4</accession>
<feature type="compositionally biased region" description="Low complexity" evidence="1">
    <location>
        <begin position="217"/>
        <end position="232"/>
    </location>
</feature>
<dbReference type="SUPFAM" id="SSF56112">
    <property type="entry name" value="Protein kinase-like (PK-like)"/>
    <property type="match status" value="1"/>
</dbReference>
<dbReference type="RefSeq" id="WP_286219097.1">
    <property type="nucleotide sequence ID" value="NZ_AP027729.1"/>
</dbReference>
<dbReference type="EMBL" id="AP027729">
    <property type="protein sequence ID" value="BDZ42053.1"/>
    <property type="molecule type" value="Genomic_DNA"/>
</dbReference>
<feature type="region of interest" description="Disordered" evidence="1">
    <location>
        <begin position="203"/>
        <end position="246"/>
    </location>
</feature>
<evidence type="ECO:0000256" key="1">
    <source>
        <dbReference type="SAM" id="MobiDB-lite"/>
    </source>
</evidence>
<gene>
    <name evidence="2" type="ORF">GCM10025865_13520</name>
</gene>
<organism evidence="2 3">
    <name type="scientific">Paraoerskovia sediminicola</name>
    <dbReference type="NCBI Taxonomy" id="1138587"/>
    <lineage>
        <taxon>Bacteria</taxon>
        <taxon>Bacillati</taxon>
        <taxon>Actinomycetota</taxon>
        <taxon>Actinomycetes</taxon>
        <taxon>Micrococcales</taxon>
        <taxon>Cellulomonadaceae</taxon>
        <taxon>Paraoerskovia</taxon>
    </lineage>
</organism>
<evidence type="ECO:0000313" key="2">
    <source>
        <dbReference type="EMBL" id="BDZ42053.1"/>
    </source>
</evidence>
<sequence>MSSLSPGVTLAARYQIVDRVDTDLTSVDAWSGRDTVLDRMVRIDVVSGPSAPVALDSARRAALVSDSRIARVLDVGVSDDVSYVVSEPAAGTSLTTLVDRGLCSPSRARSIVGEAAAALEVARRRGVHHLALRPDAVRVTHGSVQITGLGLDAGAAGARPASADEDSRADTVALVALLHYLTTARWGGADLDQPWLVDEAPARSRHVTTPTGPPRCPTRSLPTSPTSRGAPSPATPPTAHAPPQRW</sequence>
<dbReference type="Gene3D" id="1.10.510.10">
    <property type="entry name" value="Transferase(Phosphotransferase) domain 1"/>
    <property type="match status" value="1"/>
</dbReference>
<feature type="compositionally biased region" description="Pro residues" evidence="1">
    <location>
        <begin position="233"/>
        <end position="246"/>
    </location>
</feature>
<dbReference type="InterPro" id="IPR011009">
    <property type="entry name" value="Kinase-like_dom_sf"/>
</dbReference>
<evidence type="ECO:0008006" key="4">
    <source>
        <dbReference type="Google" id="ProtNLM"/>
    </source>
</evidence>